<dbReference type="Proteomes" id="UP000243719">
    <property type="component" value="Unassembled WGS sequence"/>
</dbReference>
<organism evidence="2 3">
    <name type="scientific">Chitinasiproducens palmae</name>
    <dbReference type="NCBI Taxonomy" id="1770053"/>
    <lineage>
        <taxon>Bacteria</taxon>
        <taxon>Pseudomonadati</taxon>
        <taxon>Pseudomonadota</taxon>
        <taxon>Betaproteobacteria</taxon>
        <taxon>Burkholderiales</taxon>
        <taxon>Burkholderiaceae</taxon>
        <taxon>Chitinasiproducens</taxon>
    </lineage>
</organism>
<dbReference type="AlphaFoldDB" id="A0A1H2PNV9"/>
<dbReference type="EMBL" id="FNLO01000005">
    <property type="protein sequence ID" value="SDV48398.1"/>
    <property type="molecule type" value="Genomic_DNA"/>
</dbReference>
<evidence type="ECO:0000313" key="3">
    <source>
        <dbReference type="Proteomes" id="UP000243719"/>
    </source>
</evidence>
<evidence type="ECO:0000313" key="2">
    <source>
        <dbReference type="EMBL" id="SDV48398.1"/>
    </source>
</evidence>
<sequence>MNKRSIALLTLVGAAYAVPGFAQGLSRADVQADLARAEAAGLPGNEYATYPVATQRAVAAAAARSTQQGVAQTAGNAPKTRAEVRAELVAAEAAGWVPADDYNTYPSQGAYQRRAVVNPVAQGERANGMSYSLQGETARDTY</sequence>
<name>A0A1H2PNV9_9BURK</name>
<reference evidence="3" key="1">
    <citation type="submission" date="2016-09" db="EMBL/GenBank/DDBJ databases">
        <authorList>
            <person name="Varghese N."/>
            <person name="Submissions S."/>
        </authorList>
    </citation>
    <scope>NUCLEOTIDE SEQUENCE [LARGE SCALE GENOMIC DNA]</scope>
    <source>
        <strain evidence="3">JS23</strain>
    </source>
</reference>
<evidence type="ECO:0008006" key="4">
    <source>
        <dbReference type="Google" id="ProtNLM"/>
    </source>
</evidence>
<keyword evidence="1" id="KW-0732">Signal</keyword>
<gene>
    <name evidence="2" type="ORF">SAMN05216551_10559</name>
</gene>
<dbReference type="InterPro" id="IPR025421">
    <property type="entry name" value="DUF4148"/>
</dbReference>
<feature type="chain" id="PRO_5017376885" description="DUF4148 domain-containing protein" evidence="1">
    <location>
        <begin position="23"/>
        <end position="142"/>
    </location>
</feature>
<proteinExistence type="predicted"/>
<evidence type="ECO:0000256" key="1">
    <source>
        <dbReference type="SAM" id="SignalP"/>
    </source>
</evidence>
<dbReference type="RefSeq" id="WP_139169607.1">
    <property type="nucleotide sequence ID" value="NZ_FNLO01000005.1"/>
</dbReference>
<keyword evidence="3" id="KW-1185">Reference proteome</keyword>
<protein>
    <recommendedName>
        <fullName evidence="4">DUF4148 domain-containing protein</fullName>
    </recommendedName>
</protein>
<accession>A0A1H2PNV9</accession>
<feature type="signal peptide" evidence="1">
    <location>
        <begin position="1"/>
        <end position="22"/>
    </location>
</feature>
<dbReference type="Pfam" id="PF13663">
    <property type="entry name" value="DUF4148"/>
    <property type="match status" value="2"/>
</dbReference>